<dbReference type="GO" id="GO:0043190">
    <property type="term" value="C:ATP-binding cassette (ABC) transporter complex"/>
    <property type="evidence" value="ECO:0007669"/>
    <property type="project" value="TreeGrafter"/>
</dbReference>
<evidence type="ECO:0008006" key="10">
    <source>
        <dbReference type="Google" id="ProtNLM"/>
    </source>
</evidence>
<feature type="transmembrane region" description="Helical" evidence="7">
    <location>
        <begin position="124"/>
        <end position="146"/>
    </location>
</feature>
<feature type="transmembrane region" description="Helical" evidence="7">
    <location>
        <begin position="85"/>
        <end position="103"/>
    </location>
</feature>
<dbReference type="AlphaFoldDB" id="A0A511XPQ9"/>
<dbReference type="PANTHER" id="PTHR33529">
    <property type="entry name" value="SLR0882 PROTEIN-RELATED"/>
    <property type="match status" value="1"/>
</dbReference>
<feature type="transmembrane region" description="Helical" evidence="7">
    <location>
        <begin position="31"/>
        <end position="52"/>
    </location>
</feature>
<feature type="transmembrane region" description="Helical" evidence="7">
    <location>
        <begin position="405"/>
        <end position="425"/>
    </location>
</feature>
<sequence length="450" mass="48828">MSTAQSSGKTRHYTPPLARLPSWMRPGTLDVYLISQTIPPFIIAVSVVLLALLLERMLVLLNVLASEASPFFTLIRLLADLMPHYMGLALPAALCVSVFAVIRRMSENDEIDVLMSSGVSLARICRPFAITGAVIGLLSLALYGYLQPHARYQFRQGFYMASHAGWSPVLQSGMFAAPSAALMLTADHVDQAGSHLTGVFIRDLTEDKERDIIARTGHIRTDPAKGEVQIELTDGEILTVRPDQDPGVTTFDHATRLLSHTHTSAFRERGDDERELTSGELVHRIHRRKRARHGQAEAPPPVPAPPAATPASSSQTQTSDDTPRPKAAQTDTIISVPSMRAELNFRLARSLSIPFIPILAAALAVIGKRKRGSAGLALAVTILLTYDHLLQLGESLVANGRTSPLAVIWPPTIVFCAGCTLLLLFRARILPIIRVTQLSGPAATDPDNHA</sequence>
<organism evidence="8 9">
    <name type="scientific">Acetobacter oeni</name>
    <dbReference type="NCBI Taxonomy" id="304077"/>
    <lineage>
        <taxon>Bacteria</taxon>
        <taxon>Pseudomonadati</taxon>
        <taxon>Pseudomonadota</taxon>
        <taxon>Alphaproteobacteria</taxon>
        <taxon>Acetobacterales</taxon>
        <taxon>Acetobacteraceae</taxon>
        <taxon>Acetobacter</taxon>
    </lineage>
</organism>
<feature type="compositionally biased region" description="Low complexity" evidence="6">
    <location>
        <begin position="309"/>
        <end position="320"/>
    </location>
</feature>
<protein>
    <recommendedName>
        <fullName evidence="10">Transporter</fullName>
    </recommendedName>
</protein>
<dbReference type="Pfam" id="PF03739">
    <property type="entry name" value="LptF_LptG"/>
    <property type="match status" value="2"/>
</dbReference>
<dbReference type="EMBL" id="BJYG01000062">
    <property type="protein sequence ID" value="GEN64950.1"/>
    <property type="molecule type" value="Genomic_DNA"/>
</dbReference>
<dbReference type="RefSeq" id="WP_261766027.1">
    <property type="nucleotide sequence ID" value="NZ_BJYG01000062.1"/>
</dbReference>
<evidence type="ECO:0000313" key="8">
    <source>
        <dbReference type="EMBL" id="GEN64950.1"/>
    </source>
</evidence>
<feature type="transmembrane region" description="Helical" evidence="7">
    <location>
        <begin position="347"/>
        <end position="367"/>
    </location>
</feature>
<dbReference type="GO" id="GO:0015920">
    <property type="term" value="P:lipopolysaccharide transport"/>
    <property type="evidence" value="ECO:0007669"/>
    <property type="project" value="TreeGrafter"/>
</dbReference>
<feature type="compositionally biased region" description="Basic residues" evidence="6">
    <location>
        <begin position="284"/>
        <end position="293"/>
    </location>
</feature>
<keyword evidence="2" id="KW-1003">Cell membrane</keyword>
<keyword evidence="5 7" id="KW-0472">Membrane</keyword>
<comment type="subcellular location">
    <subcellularLocation>
        <location evidence="1">Cell membrane</location>
        <topology evidence="1">Multi-pass membrane protein</topology>
    </subcellularLocation>
</comment>
<evidence type="ECO:0000256" key="7">
    <source>
        <dbReference type="SAM" id="Phobius"/>
    </source>
</evidence>
<evidence type="ECO:0000256" key="6">
    <source>
        <dbReference type="SAM" id="MobiDB-lite"/>
    </source>
</evidence>
<comment type="caution">
    <text evidence="8">The sequence shown here is derived from an EMBL/GenBank/DDBJ whole genome shotgun (WGS) entry which is preliminary data.</text>
</comment>
<evidence type="ECO:0000256" key="1">
    <source>
        <dbReference type="ARBA" id="ARBA00004651"/>
    </source>
</evidence>
<keyword evidence="3 7" id="KW-0812">Transmembrane</keyword>
<evidence type="ECO:0000313" key="9">
    <source>
        <dbReference type="Proteomes" id="UP000321746"/>
    </source>
</evidence>
<feature type="transmembrane region" description="Helical" evidence="7">
    <location>
        <begin position="374"/>
        <end position="393"/>
    </location>
</feature>
<feature type="compositionally biased region" description="Pro residues" evidence="6">
    <location>
        <begin position="298"/>
        <end position="308"/>
    </location>
</feature>
<dbReference type="Proteomes" id="UP000321746">
    <property type="component" value="Unassembled WGS sequence"/>
</dbReference>
<evidence type="ECO:0000256" key="5">
    <source>
        <dbReference type="ARBA" id="ARBA00023136"/>
    </source>
</evidence>
<evidence type="ECO:0000256" key="3">
    <source>
        <dbReference type="ARBA" id="ARBA00022692"/>
    </source>
</evidence>
<reference evidence="8 9" key="1">
    <citation type="submission" date="2019-07" db="EMBL/GenBank/DDBJ databases">
        <title>Whole genome shotgun sequence of Acetobacter oeni NBRC 105207.</title>
        <authorList>
            <person name="Hosoyama A."/>
            <person name="Uohara A."/>
            <person name="Ohji S."/>
            <person name="Ichikawa N."/>
        </authorList>
    </citation>
    <scope>NUCLEOTIDE SEQUENCE [LARGE SCALE GENOMIC DNA]</scope>
    <source>
        <strain evidence="8 9">NBRC 105207</strain>
    </source>
</reference>
<accession>A0A511XPQ9</accession>
<dbReference type="PANTHER" id="PTHR33529:SF6">
    <property type="entry name" value="YJGP_YJGQ FAMILY PERMEASE"/>
    <property type="match status" value="1"/>
</dbReference>
<proteinExistence type="predicted"/>
<feature type="compositionally biased region" description="Basic and acidic residues" evidence="6">
    <location>
        <begin position="265"/>
        <end position="283"/>
    </location>
</feature>
<dbReference type="InterPro" id="IPR005495">
    <property type="entry name" value="LptG/LptF_permease"/>
</dbReference>
<evidence type="ECO:0000256" key="4">
    <source>
        <dbReference type="ARBA" id="ARBA00022989"/>
    </source>
</evidence>
<feature type="region of interest" description="Disordered" evidence="6">
    <location>
        <begin position="262"/>
        <end position="333"/>
    </location>
</feature>
<name>A0A511XPQ9_9PROT</name>
<evidence type="ECO:0000256" key="2">
    <source>
        <dbReference type="ARBA" id="ARBA00022475"/>
    </source>
</evidence>
<gene>
    <name evidence="8" type="ORF">AOE01nite_31740</name>
</gene>
<keyword evidence="9" id="KW-1185">Reference proteome</keyword>
<keyword evidence="4 7" id="KW-1133">Transmembrane helix</keyword>